<evidence type="ECO:0000256" key="2">
    <source>
        <dbReference type="ARBA" id="ARBA00022438"/>
    </source>
</evidence>
<feature type="domain" description="Aminopeptidase N-like N-terminal" evidence="14">
    <location>
        <begin position="93"/>
        <end position="265"/>
    </location>
</feature>
<evidence type="ECO:0000313" key="16">
    <source>
        <dbReference type="Proteomes" id="UP001212997"/>
    </source>
</evidence>
<evidence type="ECO:0000259" key="14">
    <source>
        <dbReference type="Pfam" id="PF17900"/>
    </source>
</evidence>
<evidence type="ECO:0000259" key="12">
    <source>
        <dbReference type="Pfam" id="PF01433"/>
    </source>
</evidence>
<evidence type="ECO:0000259" key="13">
    <source>
        <dbReference type="Pfam" id="PF11838"/>
    </source>
</evidence>
<keyword evidence="4 9" id="KW-0479">Metal-binding</keyword>
<dbReference type="InterPro" id="IPR045357">
    <property type="entry name" value="Aminopeptidase_N-like_N"/>
</dbReference>
<dbReference type="GO" id="GO:0042277">
    <property type="term" value="F:peptide binding"/>
    <property type="evidence" value="ECO:0007669"/>
    <property type="project" value="TreeGrafter"/>
</dbReference>
<evidence type="ECO:0000256" key="1">
    <source>
        <dbReference type="ARBA" id="ARBA00010136"/>
    </source>
</evidence>
<dbReference type="GO" id="GO:0008270">
    <property type="term" value="F:zinc ion binding"/>
    <property type="evidence" value="ECO:0007669"/>
    <property type="project" value="UniProtKB-UniRule"/>
</dbReference>
<dbReference type="GO" id="GO:0005615">
    <property type="term" value="C:extracellular space"/>
    <property type="evidence" value="ECO:0007669"/>
    <property type="project" value="TreeGrafter"/>
</dbReference>
<comment type="similarity">
    <text evidence="1 11">Belongs to the peptidase M1 family.</text>
</comment>
<evidence type="ECO:0000256" key="8">
    <source>
        <dbReference type="PIRSR" id="PIRSR634016-1"/>
    </source>
</evidence>
<dbReference type="Pfam" id="PF17900">
    <property type="entry name" value="Peptidase_M1_N"/>
    <property type="match status" value="1"/>
</dbReference>
<evidence type="ECO:0000256" key="6">
    <source>
        <dbReference type="ARBA" id="ARBA00022833"/>
    </source>
</evidence>
<dbReference type="Proteomes" id="UP001212997">
    <property type="component" value="Unassembled WGS sequence"/>
</dbReference>
<dbReference type="InterPro" id="IPR024571">
    <property type="entry name" value="ERAP1-like_C_dom"/>
</dbReference>
<keyword evidence="2 11" id="KW-0031">Aminopeptidase</keyword>
<dbReference type="Pfam" id="PF11838">
    <property type="entry name" value="ERAP1_C"/>
    <property type="match status" value="2"/>
</dbReference>
<evidence type="ECO:0000256" key="7">
    <source>
        <dbReference type="ARBA" id="ARBA00023049"/>
    </source>
</evidence>
<feature type="domain" description="ERAP1-like C-terminal" evidence="13">
    <location>
        <begin position="665"/>
        <end position="737"/>
    </location>
</feature>
<dbReference type="InterPro" id="IPR050344">
    <property type="entry name" value="Peptidase_M1_aminopeptidases"/>
</dbReference>
<feature type="binding site" evidence="9">
    <location>
        <position position="464"/>
    </location>
    <ligand>
        <name>Zn(2+)</name>
        <dbReference type="ChEBI" id="CHEBI:29105"/>
        <note>catalytic</note>
    </ligand>
</feature>
<dbReference type="EC" id="3.4.11.-" evidence="11"/>
<dbReference type="PANTHER" id="PTHR11533">
    <property type="entry name" value="PROTEASE M1 ZINC METALLOPROTEASE"/>
    <property type="match status" value="1"/>
</dbReference>
<dbReference type="InterPro" id="IPR014782">
    <property type="entry name" value="Peptidase_M1_dom"/>
</dbReference>
<feature type="site" description="Transition state stabilizer" evidence="10">
    <location>
        <position position="528"/>
    </location>
</feature>
<accession>A0AAD5V2G1</accession>
<dbReference type="GO" id="GO:0006508">
    <property type="term" value="P:proteolysis"/>
    <property type="evidence" value="ECO:0007669"/>
    <property type="project" value="UniProtKB-KW"/>
</dbReference>
<dbReference type="Gene3D" id="2.60.40.1910">
    <property type="match status" value="1"/>
</dbReference>
<dbReference type="SUPFAM" id="SSF63737">
    <property type="entry name" value="Leukotriene A4 hydrolase N-terminal domain"/>
    <property type="match status" value="1"/>
</dbReference>
<name>A0AAD5V2G1_9APHY</name>
<dbReference type="Gene3D" id="1.25.50.20">
    <property type="match status" value="1"/>
</dbReference>
<dbReference type="GO" id="GO:0070006">
    <property type="term" value="F:metalloaminopeptidase activity"/>
    <property type="evidence" value="ECO:0007669"/>
    <property type="project" value="TreeGrafter"/>
</dbReference>
<dbReference type="Gene3D" id="2.60.40.1730">
    <property type="entry name" value="tricorn interacting facor f3 domain"/>
    <property type="match status" value="1"/>
</dbReference>
<feature type="domain" description="ERAP1-like C-terminal" evidence="13">
    <location>
        <begin position="738"/>
        <end position="951"/>
    </location>
</feature>
<dbReference type="InterPro" id="IPR034016">
    <property type="entry name" value="M1_APN-typ"/>
</dbReference>
<feature type="binding site" evidence="9">
    <location>
        <position position="445"/>
    </location>
    <ligand>
        <name>Zn(2+)</name>
        <dbReference type="ChEBI" id="CHEBI:29105"/>
        <note>catalytic</note>
    </ligand>
</feature>
<gene>
    <name evidence="15" type="ORF">NLI96_g5783</name>
</gene>
<keyword evidence="7 11" id="KW-0482">Metalloprotease</keyword>
<feature type="active site" description="Proton acceptor" evidence="8">
    <location>
        <position position="442"/>
    </location>
</feature>
<dbReference type="Gene3D" id="1.10.390.10">
    <property type="entry name" value="Neutral Protease Domain 2"/>
    <property type="match status" value="1"/>
</dbReference>
<keyword evidence="5 11" id="KW-0378">Hydrolase</keyword>
<dbReference type="EMBL" id="JANAWD010000197">
    <property type="protein sequence ID" value="KAJ3484218.1"/>
    <property type="molecule type" value="Genomic_DNA"/>
</dbReference>
<proteinExistence type="inferred from homology"/>
<evidence type="ECO:0000256" key="9">
    <source>
        <dbReference type="PIRSR" id="PIRSR634016-3"/>
    </source>
</evidence>
<keyword evidence="16" id="KW-1185">Reference proteome</keyword>
<keyword evidence="6 9" id="KW-0862">Zinc</keyword>
<dbReference type="InterPro" id="IPR027268">
    <property type="entry name" value="Peptidase_M4/M1_CTD_sf"/>
</dbReference>
<evidence type="ECO:0000256" key="10">
    <source>
        <dbReference type="PIRSR" id="PIRSR634016-4"/>
    </source>
</evidence>
<dbReference type="AlphaFoldDB" id="A0AAD5V2G1"/>
<dbReference type="GO" id="GO:0043171">
    <property type="term" value="P:peptide catabolic process"/>
    <property type="evidence" value="ECO:0007669"/>
    <property type="project" value="TreeGrafter"/>
</dbReference>
<dbReference type="Pfam" id="PF01433">
    <property type="entry name" value="Peptidase_M1"/>
    <property type="match status" value="1"/>
</dbReference>
<evidence type="ECO:0000313" key="15">
    <source>
        <dbReference type="EMBL" id="KAJ3484218.1"/>
    </source>
</evidence>
<sequence length="976" mass="109088">MRALGSWADIHHIDSPSQTLAFPYKPGPGIRSHTSLVSKPHTPARLSPLSRRLPNFRLAARFCSTHTRMTAGPVPTPDPTKSDDEFRLPTDLKPTHYDITVRTDLEKLKFDGFVKVHLDVVKDTSDISFNTADLTLGELSVSSSALPAPEVHPSSALSIDATAERATLKLSKQLPAGSKAELKVGFAGELTGAMLGYYRSAWEHEGKTQHYTLTQFEPTAARRAFPCWDEPLLKATFSVNLISRENTVNLSNMPAASEKVYSKDAKEDSDDVVSWVSDKLASLSVEEGANDKWKITKFEKTPPVSKLHDQINSTDFQHLGFQMKMSSYIVAYANGPFTFLESSYTSPLSGKVRPLRIYTTSDHIHQAQFALDVKEKVLPLYEKVFDIEYPLPKLDTLVVTDFDAGAMENWGLITGRTSAFLLDPNQADVRAKKNIASTQSHEVAHMWFGNITTMSWWDYLYLNEGFASLMGEVIILDKVFPEWKVNADFISSALNRALALDAKLSSHPIEVSCPDANMINQIFDALSYSKAASVLRMLSNYVGEEAFLKGVSTYLKKHLYGNSVTKDLWDGISATTGVDVPKVMDEWVKKMGFPVVSVTEVEGGIQVRQDRFLESGPPEAKDNETIWTIPLSLLTVSEDGKATINHKVILDEREKFVPLDTSKPFKLNAGTVGVYRVLYTPERLAAIAKVAAQENSPFAFEDRIGLINDAPALAKAGLSQTSSALTLIDTFRNETESFQELFGPIVKRLGYEYTESESVDTKELRTRAITQAALAGDKEVVKELSQRFADFVKTGDVSRIPPDLQRVTYRVAVANGGRVEYDAIRAIADKPPTPSAGISAMFAMGAPQDPELIEETFDYIMTKARDQNLFYFFAGFVDNYKYRRTLSLKFRENYEALYKRLEGNFGLQYLVQYSHEALSSKQDYEDTKAFFESKDTSKYKMTLQQTLDSILAKATWIERSTDDVRQWLEKSQKGKL</sequence>
<comment type="caution">
    <text evidence="15">The sequence shown here is derived from an EMBL/GenBank/DDBJ whole genome shotgun (WGS) entry which is preliminary data.</text>
</comment>
<evidence type="ECO:0000256" key="11">
    <source>
        <dbReference type="RuleBase" id="RU364040"/>
    </source>
</evidence>
<dbReference type="PANTHER" id="PTHR11533:SF174">
    <property type="entry name" value="PUROMYCIN-SENSITIVE AMINOPEPTIDASE-RELATED"/>
    <property type="match status" value="1"/>
</dbReference>
<dbReference type="FunFam" id="1.10.390.10:FF:000006">
    <property type="entry name" value="Puromycin-sensitive aminopeptidase"/>
    <property type="match status" value="1"/>
</dbReference>
<dbReference type="InterPro" id="IPR042097">
    <property type="entry name" value="Aminopeptidase_N-like_N_sf"/>
</dbReference>
<protein>
    <recommendedName>
        <fullName evidence="11">Aminopeptidase</fullName>
        <ecNumber evidence="11">3.4.11.-</ecNumber>
    </recommendedName>
</protein>
<evidence type="ECO:0000256" key="4">
    <source>
        <dbReference type="ARBA" id="ARBA00022723"/>
    </source>
</evidence>
<keyword evidence="3 11" id="KW-0645">Protease</keyword>
<feature type="domain" description="Peptidase M1 membrane alanine aminopeptidase" evidence="12">
    <location>
        <begin position="369"/>
        <end position="587"/>
    </location>
</feature>
<dbReference type="GO" id="GO:0016020">
    <property type="term" value="C:membrane"/>
    <property type="evidence" value="ECO:0007669"/>
    <property type="project" value="TreeGrafter"/>
</dbReference>
<dbReference type="CDD" id="cd09601">
    <property type="entry name" value="M1_APN-Q_like"/>
    <property type="match status" value="1"/>
</dbReference>
<feature type="binding site" evidence="9">
    <location>
        <position position="441"/>
    </location>
    <ligand>
        <name>Zn(2+)</name>
        <dbReference type="ChEBI" id="CHEBI:29105"/>
        <note>catalytic</note>
    </ligand>
</feature>
<evidence type="ECO:0000256" key="3">
    <source>
        <dbReference type="ARBA" id="ARBA00022670"/>
    </source>
</evidence>
<reference evidence="15" key="1">
    <citation type="submission" date="2022-07" db="EMBL/GenBank/DDBJ databases">
        <title>Genome Sequence of Physisporinus lineatus.</title>
        <authorList>
            <person name="Buettner E."/>
        </authorList>
    </citation>
    <scope>NUCLEOTIDE SEQUENCE</scope>
    <source>
        <strain evidence="15">VT162</strain>
    </source>
</reference>
<dbReference type="GO" id="GO:0005737">
    <property type="term" value="C:cytoplasm"/>
    <property type="evidence" value="ECO:0007669"/>
    <property type="project" value="TreeGrafter"/>
</dbReference>
<organism evidence="15 16">
    <name type="scientific">Meripilus lineatus</name>
    <dbReference type="NCBI Taxonomy" id="2056292"/>
    <lineage>
        <taxon>Eukaryota</taxon>
        <taxon>Fungi</taxon>
        <taxon>Dikarya</taxon>
        <taxon>Basidiomycota</taxon>
        <taxon>Agaricomycotina</taxon>
        <taxon>Agaricomycetes</taxon>
        <taxon>Polyporales</taxon>
        <taxon>Meripilaceae</taxon>
        <taxon>Meripilus</taxon>
    </lineage>
</organism>
<comment type="cofactor">
    <cofactor evidence="9 11">
        <name>Zn(2+)</name>
        <dbReference type="ChEBI" id="CHEBI:29105"/>
    </cofactor>
    <text evidence="9 11">Binds 1 zinc ion per subunit.</text>
</comment>
<dbReference type="SUPFAM" id="SSF55486">
    <property type="entry name" value="Metalloproteases ('zincins'), catalytic domain"/>
    <property type="match status" value="1"/>
</dbReference>
<evidence type="ECO:0000256" key="5">
    <source>
        <dbReference type="ARBA" id="ARBA00022801"/>
    </source>
</evidence>